<dbReference type="EMBL" id="JBHSHC010000117">
    <property type="protein sequence ID" value="MFC4769088.1"/>
    <property type="molecule type" value="Genomic_DNA"/>
</dbReference>
<dbReference type="SUPFAM" id="SSF51261">
    <property type="entry name" value="Duplicated hybrid motif"/>
    <property type="match status" value="1"/>
</dbReference>
<dbReference type="CDD" id="cd12797">
    <property type="entry name" value="M23_peptidase"/>
    <property type="match status" value="1"/>
</dbReference>
<dbReference type="SMART" id="SM01208">
    <property type="entry name" value="G5"/>
    <property type="match status" value="1"/>
</dbReference>
<evidence type="ECO:0000259" key="2">
    <source>
        <dbReference type="PROSITE" id="PS51109"/>
    </source>
</evidence>
<protein>
    <submittedName>
        <fullName evidence="4">LysM peptidoglycan-binding domain-containing M23 family metallopeptidase</fullName>
    </submittedName>
</protein>
<dbReference type="Gene3D" id="2.70.70.10">
    <property type="entry name" value="Glucose Permease (Domain IIA)"/>
    <property type="match status" value="1"/>
</dbReference>
<reference evidence="5" key="1">
    <citation type="journal article" date="2019" name="Int. J. Syst. Evol. Microbiol.">
        <title>The Global Catalogue of Microorganisms (GCM) 10K type strain sequencing project: providing services to taxonomists for standard genome sequencing and annotation.</title>
        <authorList>
            <consortium name="The Broad Institute Genomics Platform"/>
            <consortium name="The Broad Institute Genome Sequencing Center for Infectious Disease"/>
            <person name="Wu L."/>
            <person name="Ma J."/>
        </authorList>
    </citation>
    <scope>NUCLEOTIDE SEQUENCE [LARGE SCALE GENOMIC DNA]</scope>
    <source>
        <strain evidence="5">WYCCWR 12678</strain>
    </source>
</reference>
<dbReference type="Gene3D" id="2.20.230.10">
    <property type="entry name" value="Resuscitation-promoting factor rpfb"/>
    <property type="match status" value="1"/>
</dbReference>
<organism evidence="4 5">
    <name type="scientific">Effusibacillus consociatus</name>
    <dbReference type="NCBI Taxonomy" id="1117041"/>
    <lineage>
        <taxon>Bacteria</taxon>
        <taxon>Bacillati</taxon>
        <taxon>Bacillota</taxon>
        <taxon>Bacilli</taxon>
        <taxon>Bacillales</taxon>
        <taxon>Alicyclobacillaceae</taxon>
        <taxon>Effusibacillus</taxon>
    </lineage>
</organism>
<dbReference type="SMART" id="SM00257">
    <property type="entry name" value="LysM"/>
    <property type="match status" value="1"/>
</dbReference>
<dbReference type="InterPro" id="IPR018392">
    <property type="entry name" value="LysM"/>
</dbReference>
<dbReference type="CDD" id="cd00118">
    <property type="entry name" value="LysM"/>
    <property type="match status" value="1"/>
</dbReference>
<keyword evidence="5" id="KW-1185">Reference proteome</keyword>
<keyword evidence="1" id="KW-0732">Signal</keyword>
<dbReference type="PANTHER" id="PTHR21666">
    <property type="entry name" value="PEPTIDASE-RELATED"/>
    <property type="match status" value="1"/>
</dbReference>
<accession>A0ABV9Q5M2</accession>
<feature type="domain" description="G5" evidence="2">
    <location>
        <begin position="259"/>
        <end position="339"/>
    </location>
</feature>
<evidence type="ECO:0000256" key="1">
    <source>
        <dbReference type="ARBA" id="ARBA00022729"/>
    </source>
</evidence>
<dbReference type="Pfam" id="PF01551">
    <property type="entry name" value="Peptidase_M23"/>
    <property type="match status" value="1"/>
</dbReference>
<dbReference type="Gene3D" id="3.10.350.10">
    <property type="entry name" value="LysM domain"/>
    <property type="match status" value="1"/>
</dbReference>
<evidence type="ECO:0000259" key="3">
    <source>
        <dbReference type="PROSITE" id="PS51782"/>
    </source>
</evidence>
<dbReference type="PROSITE" id="PS51109">
    <property type="entry name" value="G5"/>
    <property type="match status" value="1"/>
</dbReference>
<evidence type="ECO:0000313" key="5">
    <source>
        <dbReference type="Proteomes" id="UP001596002"/>
    </source>
</evidence>
<name>A0ABV9Q5M2_9BACL</name>
<dbReference type="PROSITE" id="PS51782">
    <property type="entry name" value="LYSM"/>
    <property type="match status" value="1"/>
</dbReference>
<dbReference type="InterPro" id="IPR011055">
    <property type="entry name" value="Dup_hybrid_motif"/>
</dbReference>
<dbReference type="PANTHER" id="PTHR21666:SF270">
    <property type="entry name" value="MUREIN HYDROLASE ACTIVATOR ENVC"/>
    <property type="match status" value="1"/>
</dbReference>
<dbReference type="InterPro" id="IPR050570">
    <property type="entry name" value="Cell_wall_metabolism_enzyme"/>
</dbReference>
<dbReference type="Pfam" id="PF07501">
    <property type="entry name" value="G5"/>
    <property type="match status" value="1"/>
</dbReference>
<dbReference type="SUPFAM" id="SSF54106">
    <property type="entry name" value="LysM domain"/>
    <property type="match status" value="1"/>
</dbReference>
<dbReference type="Proteomes" id="UP001596002">
    <property type="component" value="Unassembled WGS sequence"/>
</dbReference>
<dbReference type="Pfam" id="PF01476">
    <property type="entry name" value="LysM"/>
    <property type="match status" value="1"/>
</dbReference>
<dbReference type="InterPro" id="IPR016047">
    <property type="entry name" value="M23ase_b-sheet_dom"/>
</dbReference>
<dbReference type="InterPro" id="IPR036779">
    <property type="entry name" value="LysM_dom_sf"/>
</dbReference>
<sequence length="467" mass="51018">MKGLGSKHETVIQTSKDKESLVTTIKQQISKTFTVRKSIAVAVLLTFTTFGGLKIQESIENTGLYYKVYIDGRYVGLVKDTKFVIDKVSSLDGKMSAKVSFVPVHQRLNGETPEAAILIAINESMHPKVQAVAIFSNDRQAVVVRDIASAQAVVDSVKARFASGGSTVKEVKIREQIDYRNVLVKRDEIRSVDSAVAMLLQGEEKPKKYLVSRGESLWTIASRNKVSVEKLKAANPKITDENDLHEGEEISISSIEPLITVETVEEITRTVQDKFETIYRDDANLNLREQRVLNEGQDGKKLQRVQIHKKNGKVDSEVVISEQVTKEKVNKVVLRGTKRNPTIAAGDWVWPVASRAITSPFGERRGSQVHNALDIAAPTGNAIYASNNGTVIYAGWDGGYGKTIRISHGNGVVSTYAHLSSINVSVGQQVNKGAVIGGVGSTGNSTGPHLHYEVRVNGAIVNPAPYM</sequence>
<proteinExistence type="predicted"/>
<gene>
    <name evidence="4" type="ORF">ACFO8Q_17290</name>
</gene>
<evidence type="ECO:0000313" key="4">
    <source>
        <dbReference type="EMBL" id="MFC4769088.1"/>
    </source>
</evidence>
<dbReference type="RefSeq" id="WP_380027213.1">
    <property type="nucleotide sequence ID" value="NZ_JBHSHC010000117.1"/>
</dbReference>
<comment type="caution">
    <text evidence="4">The sequence shown here is derived from an EMBL/GenBank/DDBJ whole genome shotgun (WGS) entry which is preliminary data.</text>
</comment>
<dbReference type="InterPro" id="IPR011098">
    <property type="entry name" value="G5_dom"/>
</dbReference>
<feature type="domain" description="LysM" evidence="3">
    <location>
        <begin position="207"/>
        <end position="252"/>
    </location>
</feature>